<evidence type="ECO:0000313" key="1">
    <source>
        <dbReference type="EMBL" id="CAB4160462.1"/>
    </source>
</evidence>
<name>A0A6J5NNY9_9CAUD</name>
<sequence>METQDYPNREFMIFNTSELPLIDFTQVHETAQDTVRRSVDATLTFVKWDGAIPSSVELLTTKEGPYTYEEILAILATEEWTNAEQML</sequence>
<proteinExistence type="predicted"/>
<accession>A0A6J5NNY9</accession>
<reference evidence="1" key="1">
    <citation type="submission" date="2020-04" db="EMBL/GenBank/DDBJ databases">
        <authorList>
            <person name="Chiriac C."/>
            <person name="Salcher M."/>
            <person name="Ghai R."/>
            <person name="Kavagutti S V."/>
        </authorList>
    </citation>
    <scope>NUCLEOTIDE SEQUENCE</scope>
</reference>
<dbReference type="EMBL" id="LR796697">
    <property type="protein sequence ID" value="CAB4160462.1"/>
    <property type="molecule type" value="Genomic_DNA"/>
</dbReference>
<organism evidence="1">
    <name type="scientific">uncultured Caudovirales phage</name>
    <dbReference type="NCBI Taxonomy" id="2100421"/>
    <lineage>
        <taxon>Viruses</taxon>
        <taxon>Duplodnaviria</taxon>
        <taxon>Heunggongvirae</taxon>
        <taxon>Uroviricota</taxon>
        <taxon>Caudoviricetes</taxon>
        <taxon>Peduoviridae</taxon>
        <taxon>Maltschvirus</taxon>
        <taxon>Maltschvirus maltsch</taxon>
    </lineage>
</organism>
<protein>
    <submittedName>
        <fullName evidence="1">Uncharacterized protein</fullName>
    </submittedName>
</protein>
<gene>
    <name evidence="1" type="ORF">UFOVP723_201</name>
</gene>